<protein>
    <submittedName>
        <fullName evidence="5">EAL domain-containing protein</fullName>
    </submittedName>
</protein>
<dbReference type="GO" id="GO:0003824">
    <property type="term" value="F:catalytic activity"/>
    <property type="evidence" value="ECO:0007669"/>
    <property type="project" value="UniProtKB-ARBA"/>
</dbReference>
<evidence type="ECO:0000259" key="2">
    <source>
        <dbReference type="PROSITE" id="PS50113"/>
    </source>
</evidence>
<dbReference type="InterPro" id="IPR029787">
    <property type="entry name" value="Nucleotide_cyclase"/>
</dbReference>
<dbReference type="PANTHER" id="PTHR44757">
    <property type="entry name" value="DIGUANYLATE CYCLASE DGCP"/>
    <property type="match status" value="1"/>
</dbReference>
<dbReference type="SUPFAM" id="SSF55073">
    <property type="entry name" value="Nucleotide cyclase"/>
    <property type="match status" value="1"/>
</dbReference>
<dbReference type="CDD" id="cd01949">
    <property type="entry name" value="GGDEF"/>
    <property type="match status" value="1"/>
</dbReference>
<dbReference type="KEGG" id="snn:EWH46_17615"/>
<dbReference type="Pfam" id="PF00563">
    <property type="entry name" value="EAL"/>
    <property type="match status" value="1"/>
</dbReference>
<dbReference type="SUPFAM" id="SSF141868">
    <property type="entry name" value="EAL domain-like"/>
    <property type="match status" value="1"/>
</dbReference>
<dbReference type="Pfam" id="PF13185">
    <property type="entry name" value="GAF_2"/>
    <property type="match status" value="1"/>
</dbReference>
<dbReference type="Gene3D" id="3.20.20.450">
    <property type="entry name" value="EAL domain"/>
    <property type="match status" value="1"/>
</dbReference>
<dbReference type="Pfam" id="PF00990">
    <property type="entry name" value="GGDEF"/>
    <property type="match status" value="1"/>
</dbReference>
<dbReference type="PROSITE" id="PS50113">
    <property type="entry name" value="PAC"/>
    <property type="match status" value="1"/>
</dbReference>
<dbReference type="FunFam" id="3.30.70.270:FF:000001">
    <property type="entry name" value="Diguanylate cyclase domain protein"/>
    <property type="match status" value="1"/>
</dbReference>
<evidence type="ECO:0000313" key="6">
    <source>
        <dbReference type="Proteomes" id="UP000323522"/>
    </source>
</evidence>
<feature type="domain" description="EAL" evidence="3">
    <location>
        <begin position="487"/>
        <end position="743"/>
    </location>
</feature>
<gene>
    <name evidence="5" type="ORF">EWH46_17615</name>
</gene>
<feature type="domain" description="GGDEF" evidence="4">
    <location>
        <begin position="343"/>
        <end position="476"/>
    </location>
</feature>
<dbReference type="InterPro" id="IPR035919">
    <property type="entry name" value="EAL_sf"/>
</dbReference>
<dbReference type="Pfam" id="PF08448">
    <property type="entry name" value="PAS_4"/>
    <property type="match status" value="1"/>
</dbReference>
<name>A0A5C1Q4J5_9BURK</name>
<dbReference type="Gene3D" id="3.30.450.20">
    <property type="entry name" value="PAS domain"/>
    <property type="match status" value="1"/>
</dbReference>
<accession>A0A5C1Q4J5</accession>
<dbReference type="InterPro" id="IPR000700">
    <property type="entry name" value="PAS-assoc_C"/>
</dbReference>
<dbReference type="NCBIfam" id="TIGR00229">
    <property type="entry name" value="sensory_box"/>
    <property type="match status" value="1"/>
</dbReference>
<organism evidence="5 6">
    <name type="scientific">Sphaerotilus sulfidivorans</name>
    <dbReference type="NCBI Taxonomy" id="639200"/>
    <lineage>
        <taxon>Bacteria</taxon>
        <taxon>Pseudomonadati</taxon>
        <taxon>Pseudomonadota</taxon>
        <taxon>Betaproteobacteria</taxon>
        <taxon>Burkholderiales</taxon>
        <taxon>Sphaerotilaceae</taxon>
        <taxon>Sphaerotilus</taxon>
    </lineage>
</organism>
<dbReference type="InterPro" id="IPR029016">
    <property type="entry name" value="GAF-like_dom_sf"/>
</dbReference>
<dbReference type="InterPro" id="IPR013656">
    <property type="entry name" value="PAS_4"/>
</dbReference>
<sequence length="749" mass="82390">MSCSAPLPVVQHDHPLSLRSLRILDTVPEPYFDALTCLAADVCGRPVALLGLLDPEQDRIWFKSVHGLTGLSQVAADLSLCAMTARAGRAKVIEDVHALELKPSSGASVPGPLMAMRAYAGVPLRLSDGQVIGALCVCDPQPGLLGAQALSCLEQIAAQAARTIELRAQVHCTVDALHDRSELLQVTLHSIADAVITTDAGGHVLWMNPAAERMTGWCHGAAQGLPVEAVYQPVDEEQGLPLCLHPLHRCLAERRAVRGSQPMRLISRSGDECGIEDSAAPIHDAQGRLSGVVLVFHDVTEQRRLDREMRWRASHDLLTGLLNRGEFDRRLQQVLQRSREEGTRHALLYLDLDQFKLINDACGHPTGDRLLLQIGQLLGDCVRPGDTLARLGGDEFGVLLERCGIHQAQRVAQLICERMEEFRFVHDGRRFRVGASIGLVPLDARWRQADAVMQAADSACYVAKEAGRNRVHLWFDTDETLRRHQGQMHWARRLEQALDEDRFELHAQRILPIGRQDGGLHCEVLLRLRDDDDGALVLPGHFLPAAERFQLAARIDRWVVRQVFAQLDRAAVAGLHPERVAVNLSGQSLSDGGFRDYVTDLVREARFDVQVLCFEVTETAAITRPHDAARFMAAMRALGIRIALDDFGAGASSFGYLKTLPVDVLKIDGQFIRELGRDALDLATVRCFRDIAQVVGMTTVAEFVEAPGVLEQLRELGIDFAQGHLLHRPEPFAAVLGQALAGALLDTAR</sequence>
<dbReference type="CDD" id="cd00130">
    <property type="entry name" value="PAS"/>
    <property type="match status" value="1"/>
</dbReference>
<dbReference type="Gene3D" id="3.30.70.270">
    <property type="match status" value="1"/>
</dbReference>
<dbReference type="Proteomes" id="UP000323522">
    <property type="component" value="Chromosome"/>
</dbReference>
<dbReference type="PROSITE" id="PS50883">
    <property type="entry name" value="EAL"/>
    <property type="match status" value="1"/>
</dbReference>
<dbReference type="SMART" id="SM00267">
    <property type="entry name" value="GGDEF"/>
    <property type="match status" value="1"/>
</dbReference>
<dbReference type="InterPro" id="IPR001610">
    <property type="entry name" value="PAC"/>
</dbReference>
<evidence type="ECO:0000259" key="1">
    <source>
        <dbReference type="PROSITE" id="PS50112"/>
    </source>
</evidence>
<dbReference type="AlphaFoldDB" id="A0A5C1Q4J5"/>
<dbReference type="SMART" id="SM00052">
    <property type="entry name" value="EAL"/>
    <property type="match status" value="1"/>
</dbReference>
<dbReference type="InterPro" id="IPR052155">
    <property type="entry name" value="Biofilm_reg_signaling"/>
</dbReference>
<reference evidence="5 6" key="1">
    <citation type="submission" date="2019-02" db="EMBL/GenBank/DDBJ databases">
        <title>Complete Genome Sequence and Methylome Analysis of Sphaerotilus natans subsp. sulfidivorans D-507.</title>
        <authorList>
            <person name="Fomenkov A."/>
            <person name="Gridneva E."/>
            <person name="Smolyakov D."/>
            <person name="Dubinina G."/>
            <person name="Vincze T."/>
            <person name="Grabovich M."/>
            <person name="Roberts R.J."/>
        </authorList>
    </citation>
    <scope>NUCLEOTIDE SEQUENCE [LARGE SCALE GENOMIC DNA]</scope>
    <source>
        <strain evidence="5 6">D-507</strain>
    </source>
</reference>
<dbReference type="SUPFAM" id="SSF55785">
    <property type="entry name" value="PYP-like sensor domain (PAS domain)"/>
    <property type="match status" value="1"/>
</dbReference>
<dbReference type="SUPFAM" id="SSF55781">
    <property type="entry name" value="GAF domain-like"/>
    <property type="match status" value="1"/>
</dbReference>
<evidence type="ECO:0000259" key="3">
    <source>
        <dbReference type="PROSITE" id="PS50883"/>
    </source>
</evidence>
<dbReference type="EMBL" id="CP035708">
    <property type="protein sequence ID" value="QEN02397.1"/>
    <property type="molecule type" value="Genomic_DNA"/>
</dbReference>
<proteinExistence type="predicted"/>
<feature type="domain" description="PAC" evidence="2">
    <location>
        <begin position="259"/>
        <end position="311"/>
    </location>
</feature>
<dbReference type="NCBIfam" id="TIGR00254">
    <property type="entry name" value="GGDEF"/>
    <property type="match status" value="1"/>
</dbReference>
<dbReference type="InterPro" id="IPR000160">
    <property type="entry name" value="GGDEF_dom"/>
</dbReference>
<dbReference type="InterPro" id="IPR001633">
    <property type="entry name" value="EAL_dom"/>
</dbReference>
<feature type="domain" description="PAS" evidence="1">
    <location>
        <begin position="180"/>
        <end position="217"/>
    </location>
</feature>
<dbReference type="SMART" id="SM00086">
    <property type="entry name" value="PAC"/>
    <property type="match status" value="1"/>
</dbReference>
<dbReference type="InterPro" id="IPR035965">
    <property type="entry name" value="PAS-like_dom_sf"/>
</dbReference>
<dbReference type="PROSITE" id="PS50887">
    <property type="entry name" value="GGDEF"/>
    <property type="match status" value="1"/>
</dbReference>
<dbReference type="InterPro" id="IPR043128">
    <property type="entry name" value="Rev_trsase/Diguanyl_cyclase"/>
</dbReference>
<dbReference type="CDD" id="cd01948">
    <property type="entry name" value="EAL"/>
    <property type="match status" value="1"/>
</dbReference>
<dbReference type="PROSITE" id="PS50112">
    <property type="entry name" value="PAS"/>
    <property type="match status" value="1"/>
</dbReference>
<dbReference type="InterPro" id="IPR000014">
    <property type="entry name" value="PAS"/>
</dbReference>
<dbReference type="PANTHER" id="PTHR44757:SF4">
    <property type="entry name" value="DIGUANYLATE CYCLASE DGCE-RELATED"/>
    <property type="match status" value="1"/>
</dbReference>
<dbReference type="InterPro" id="IPR003018">
    <property type="entry name" value="GAF"/>
</dbReference>
<dbReference type="Gene3D" id="3.30.450.40">
    <property type="match status" value="1"/>
</dbReference>
<evidence type="ECO:0000259" key="4">
    <source>
        <dbReference type="PROSITE" id="PS50887"/>
    </source>
</evidence>
<evidence type="ECO:0000313" key="5">
    <source>
        <dbReference type="EMBL" id="QEN02397.1"/>
    </source>
</evidence>
<dbReference type="SMART" id="SM00065">
    <property type="entry name" value="GAF"/>
    <property type="match status" value="1"/>
</dbReference>
<dbReference type="SMART" id="SM00091">
    <property type="entry name" value="PAS"/>
    <property type="match status" value="1"/>
</dbReference>
<dbReference type="OrthoDB" id="9813903at2"/>